<comment type="subcellular location">
    <subcellularLocation>
        <location evidence="1">Cell membrane</location>
        <topology evidence="1">Multi-pass membrane protein</topology>
    </subcellularLocation>
</comment>
<reference evidence="9 10" key="1">
    <citation type="submission" date="2019-01" db="EMBL/GenBank/DDBJ databases">
        <title>Ktedonosporobacter rubrisoli SCAWS-G2.</title>
        <authorList>
            <person name="Huang Y."/>
            <person name="Yan B."/>
        </authorList>
    </citation>
    <scope>NUCLEOTIDE SEQUENCE [LARGE SCALE GENOMIC DNA]</scope>
    <source>
        <strain evidence="9 10">SCAWS-G2</strain>
    </source>
</reference>
<dbReference type="Pfam" id="PF13567">
    <property type="entry name" value="DUF4131"/>
    <property type="match status" value="1"/>
</dbReference>
<feature type="transmembrane region" description="Helical" evidence="6">
    <location>
        <begin position="385"/>
        <end position="404"/>
    </location>
</feature>
<keyword evidence="2" id="KW-1003">Cell membrane</keyword>
<feature type="transmembrane region" description="Helical" evidence="6">
    <location>
        <begin position="483"/>
        <end position="500"/>
    </location>
</feature>
<dbReference type="InterPro" id="IPR036866">
    <property type="entry name" value="RibonucZ/Hydroxyglut_hydro"/>
</dbReference>
<evidence type="ECO:0000259" key="8">
    <source>
        <dbReference type="Pfam" id="PF13567"/>
    </source>
</evidence>
<dbReference type="GO" id="GO:0005886">
    <property type="term" value="C:plasma membrane"/>
    <property type="evidence" value="ECO:0007669"/>
    <property type="project" value="UniProtKB-SubCell"/>
</dbReference>
<dbReference type="InterPro" id="IPR052159">
    <property type="entry name" value="Competence_DNA_uptake"/>
</dbReference>
<sequence length="826" mass="88892">MRGLTLVGIAGSWLVGMLLDSLLPLPPLALLIDLGAASIFFALLWHDRQGRFVMGLVLCLLLGGLRFSLASPLNDPHSIARLLNTNSLTIDGIVSDEPKSEGRSRVLIISADKMSTDNGKSWQITDGRLEVRELENGADNPYGANYGDTVELKGKLQAPQQSPPDILATMAFPRVSVTSRNTNLIIAALYRLRTALAIAIERAMPEPAAALLIAILLSLHTPALKPLVPIFNVTGTAHLIAPSGFKVTVLAGLVVSATSWLHKRPAADQFLLPAQKRGGWKAWLITVGTLLCIGSYTMLSGAGPAAVRSGIMGSLLIVAPRLGRRYNIYTALALTALLMSLINPFVIWDVGFQLSFLGTCGIVILTPFFQHLLRPLERLPLGEHISTISAVTLAAQIATMPILAVNFQTISFIAPLANILTVPLLGAFIALGCCIGIAGLISGPLAMACSWAAWPLLWYMITITTWCANLPLAYLAASNINGITAWSYYILLALLTLFIVRKWPALTTYTSSVAQHASLLHLSPRSWRLVQLGIALSMVLATGIGMLTFSPGAQLTISFLSVGPAKQAPQGEAILIRTPDDRAVLIDGGPDITSLAQGLDSRLAIWQRSLNTIVLTTPRPDHLTGLQDIVQRYQINTAIDAGMLHPNIAYTLWRRSLEQHGIPYKPVAQGAAITQGSELTFQVLWPPSQLHKSSREAFDNGLILRLITPHLRILFLGVTSLSQYALMGLLQSCGPGYLQADVVQLVSEQGKAFPATLPILLKLAHPTLVVVTPSTLSKQLNKSSQANVIPLSSSLAGPWKTMQTAQTGTLEIISTPERWTTTYASL</sequence>
<keyword evidence="10" id="KW-1185">Reference proteome</keyword>
<evidence type="ECO:0000256" key="5">
    <source>
        <dbReference type="ARBA" id="ARBA00023136"/>
    </source>
</evidence>
<feature type="transmembrane region" description="Helical" evidence="6">
    <location>
        <begin position="529"/>
        <end position="549"/>
    </location>
</feature>
<dbReference type="Gene3D" id="3.60.15.10">
    <property type="entry name" value="Ribonuclease Z/Hydroxyacylglutathione hydrolase-like"/>
    <property type="match status" value="1"/>
</dbReference>
<dbReference type="PANTHER" id="PTHR30619:SF7">
    <property type="entry name" value="BETA-LACTAMASE DOMAIN PROTEIN"/>
    <property type="match status" value="1"/>
</dbReference>
<evidence type="ECO:0000256" key="2">
    <source>
        <dbReference type="ARBA" id="ARBA00022475"/>
    </source>
</evidence>
<dbReference type="NCBIfam" id="TIGR00360">
    <property type="entry name" value="ComEC_N-term"/>
    <property type="match status" value="1"/>
</dbReference>
<feature type="transmembrane region" description="Helical" evidence="6">
    <location>
        <begin position="207"/>
        <end position="224"/>
    </location>
</feature>
<dbReference type="SUPFAM" id="SSF56281">
    <property type="entry name" value="Metallo-hydrolase/oxidoreductase"/>
    <property type="match status" value="1"/>
</dbReference>
<dbReference type="RefSeq" id="WP_129889558.1">
    <property type="nucleotide sequence ID" value="NZ_CP035758.1"/>
</dbReference>
<feature type="transmembrane region" description="Helical" evidence="6">
    <location>
        <begin position="456"/>
        <end position="477"/>
    </location>
</feature>
<proteinExistence type="predicted"/>
<feature type="transmembrane region" description="Helical" evidence="6">
    <location>
        <begin position="282"/>
        <end position="299"/>
    </location>
</feature>
<evidence type="ECO:0000256" key="4">
    <source>
        <dbReference type="ARBA" id="ARBA00022989"/>
    </source>
</evidence>
<keyword evidence="5 6" id="KW-0472">Membrane</keyword>
<dbReference type="EMBL" id="CP035758">
    <property type="protein sequence ID" value="QBD78505.1"/>
    <property type="molecule type" value="Genomic_DNA"/>
</dbReference>
<dbReference type="AlphaFoldDB" id="A0A4P6JT73"/>
<evidence type="ECO:0000313" key="9">
    <source>
        <dbReference type="EMBL" id="QBD78505.1"/>
    </source>
</evidence>
<feature type="transmembrane region" description="Helical" evidence="6">
    <location>
        <begin position="28"/>
        <end position="45"/>
    </location>
</feature>
<feature type="domain" description="ComEC/Rec2-related protein" evidence="7">
    <location>
        <begin position="230"/>
        <end position="501"/>
    </location>
</feature>
<name>A0A4P6JT73_KTERU</name>
<evidence type="ECO:0000259" key="7">
    <source>
        <dbReference type="Pfam" id="PF03772"/>
    </source>
</evidence>
<feature type="transmembrane region" description="Helical" evidence="6">
    <location>
        <begin position="329"/>
        <end position="348"/>
    </location>
</feature>
<evidence type="ECO:0000256" key="6">
    <source>
        <dbReference type="SAM" id="Phobius"/>
    </source>
</evidence>
<feature type="transmembrane region" description="Helical" evidence="6">
    <location>
        <begin position="354"/>
        <end position="373"/>
    </location>
</feature>
<dbReference type="OrthoDB" id="9761531at2"/>
<dbReference type="Proteomes" id="UP000290365">
    <property type="component" value="Chromosome"/>
</dbReference>
<dbReference type="PANTHER" id="PTHR30619">
    <property type="entry name" value="DNA INTERNALIZATION/COMPETENCE PROTEIN COMEC/REC2"/>
    <property type="match status" value="1"/>
</dbReference>
<gene>
    <name evidence="9" type="ORF">EPA93_21925</name>
</gene>
<protein>
    <submittedName>
        <fullName evidence="9">DUF4131 domain-containing protein</fullName>
    </submittedName>
</protein>
<evidence type="ECO:0000313" key="10">
    <source>
        <dbReference type="Proteomes" id="UP000290365"/>
    </source>
</evidence>
<accession>A0A4P6JT73</accession>
<feature type="transmembrane region" description="Helical" evidence="6">
    <location>
        <begin position="424"/>
        <end position="449"/>
    </location>
</feature>
<keyword evidence="4 6" id="KW-1133">Transmembrane helix</keyword>
<keyword evidence="3 6" id="KW-0812">Transmembrane</keyword>
<dbReference type="InterPro" id="IPR004477">
    <property type="entry name" value="ComEC_N"/>
</dbReference>
<feature type="domain" description="DUF4131" evidence="8">
    <location>
        <begin position="24"/>
        <end position="160"/>
    </location>
</feature>
<evidence type="ECO:0000256" key="1">
    <source>
        <dbReference type="ARBA" id="ARBA00004651"/>
    </source>
</evidence>
<organism evidence="9 10">
    <name type="scientific">Ktedonosporobacter rubrisoli</name>
    <dbReference type="NCBI Taxonomy" id="2509675"/>
    <lineage>
        <taxon>Bacteria</taxon>
        <taxon>Bacillati</taxon>
        <taxon>Chloroflexota</taxon>
        <taxon>Ktedonobacteria</taxon>
        <taxon>Ktedonobacterales</taxon>
        <taxon>Ktedonosporobacteraceae</taxon>
        <taxon>Ktedonosporobacter</taxon>
    </lineage>
</organism>
<feature type="transmembrane region" description="Helical" evidence="6">
    <location>
        <begin position="244"/>
        <end position="261"/>
    </location>
</feature>
<dbReference type="KEGG" id="kbs:EPA93_21925"/>
<dbReference type="Pfam" id="PF03772">
    <property type="entry name" value="Competence"/>
    <property type="match status" value="1"/>
</dbReference>
<dbReference type="InterPro" id="IPR025405">
    <property type="entry name" value="DUF4131"/>
</dbReference>
<evidence type="ECO:0000256" key="3">
    <source>
        <dbReference type="ARBA" id="ARBA00022692"/>
    </source>
</evidence>